<accession>B0D497</accession>
<evidence type="ECO:0000313" key="3">
    <source>
        <dbReference type="Proteomes" id="UP000001194"/>
    </source>
</evidence>
<protein>
    <submittedName>
        <fullName evidence="2">Predicted protein</fullName>
    </submittedName>
</protein>
<dbReference type="EMBL" id="DS547097">
    <property type="protein sequence ID" value="EDR10537.1"/>
    <property type="molecule type" value="Genomic_DNA"/>
</dbReference>
<dbReference type="KEGG" id="lbc:LACBIDRAFT_325233"/>
<evidence type="ECO:0000313" key="2">
    <source>
        <dbReference type="EMBL" id="EDR10537.1"/>
    </source>
</evidence>
<sequence length="161" mass="17574">MECTTGWRSMSPSDQFRKGEPAPQNNRYGSAGDNHRSPSSSSNYGLCVNTSTHLPSVLFPDIAMHRVANFQVKNNGSIDIFVNLEEPVPPGETSPPFSSSGTYIIRSTLENSPLPPREIVVTFSPAETFEAKAINGPNLNVDFIVKFDFKKGDLISSLNPV</sequence>
<dbReference type="InParanoid" id="B0D497"/>
<dbReference type="Proteomes" id="UP000001194">
    <property type="component" value="Unassembled WGS sequence"/>
</dbReference>
<feature type="compositionally biased region" description="Polar residues" evidence="1">
    <location>
        <begin position="1"/>
        <end position="14"/>
    </location>
</feature>
<keyword evidence="3" id="KW-1185">Reference proteome</keyword>
<dbReference type="HOGENOM" id="CLU_1643993_0_0_1"/>
<reference evidence="2 3" key="1">
    <citation type="journal article" date="2008" name="Nature">
        <title>The genome of Laccaria bicolor provides insights into mycorrhizal symbiosis.</title>
        <authorList>
            <person name="Martin F."/>
            <person name="Aerts A."/>
            <person name="Ahren D."/>
            <person name="Brun A."/>
            <person name="Danchin E.G.J."/>
            <person name="Duchaussoy F."/>
            <person name="Gibon J."/>
            <person name="Kohler A."/>
            <person name="Lindquist E."/>
            <person name="Pereda V."/>
            <person name="Salamov A."/>
            <person name="Shapiro H.J."/>
            <person name="Wuyts J."/>
            <person name="Blaudez D."/>
            <person name="Buee M."/>
            <person name="Brokstein P."/>
            <person name="Canbaeck B."/>
            <person name="Cohen D."/>
            <person name="Courty P.E."/>
            <person name="Coutinho P.M."/>
            <person name="Delaruelle C."/>
            <person name="Detter J.C."/>
            <person name="Deveau A."/>
            <person name="DiFazio S."/>
            <person name="Duplessis S."/>
            <person name="Fraissinet-Tachet L."/>
            <person name="Lucic E."/>
            <person name="Frey-Klett P."/>
            <person name="Fourrey C."/>
            <person name="Feussner I."/>
            <person name="Gay G."/>
            <person name="Grimwood J."/>
            <person name="Hoegger P.J."/>
            <person name="Jain P."/>
            <person name="Kilaru S."/>
            <person name="Labbe J."/>
            <person name="Lin Y.C."/>
            <person name="Legue V."/>
            <person name="Le Tacon F."/>
            <person name="Marmeisse R."/>
            <person name="Melayah D."/>
            <person name="Montanini B."/>
            <person name="Muratet M."/>
            <person name="Nehls U."/>
            <person name="Niculita-Hirzel H."/>
            <person name="Oudot-Le Secq M.P."/>
            <person name="Peter M."/>
            <person name="Quesneville H."/>
            <person name="Rajashekar B."/>
            <person name="Reich M."/>
            <person name="Rouhier N."/>
            <person name="Schmutz J."/>
            <person name="Yin T."/>
            <person name="Chalot M."/>
            <person name="Henrissat B."/>
            <person name="Kuees U."/>
            <person name="Lucas S."/>
            <person name="Van de Peer Y."/>
            <person name="Podila G.K."/>
            <person name="Polle A."/>
            <person name="Pukkila P.J."/>
            <person name="Richardson P.M."/>
            <person name="Rouze P."/>
            <person name="Sanders I.R."/>
            <person name="Stajich J.E."/>
            <person name="Tunlid A."/>
            <person name="Tuskan G."/>
            <person name="Grigoriev I.V."/>
        </authorList>
    </citation>
    <scope>NUCLEOTIDE SEQUENCE [LARGE SCALE GENOMIC DNA]</scope>
    <source>
        <strain evidence="3">S238N-H82 / ATCC MYA-4686</strain>
    </source>
</reference>
<proteinExistence type="predicted"/>
<dbReference type="AlphaFoldDB" id="B0D497"/>
<gene>
    <name evidence="2" type="ORF">LACBIDRAFT_325233</name>
</gene>
<dbReference type="RefSeq" id="XP_001878987.1">
    <property type="nucleotide sequence ID" value="XM_001878952.1"/>
</dbReference>
<name>B0D497_LACBS</name>
<dbReference type="GeneID" id="6074439"/>
<organism evidence="3">
    <name type="scientific">Laccaria bicolor (strain S238N-H82 / ATCC MYA-4686)</name>
    <name type="common">Bicoloured deceiver</name>
    <name type="synonym">Laccaria laccata var. bicolor</name>
    <dbReference type="NCBI Taxonomy" id="486041"/>
    <lineage>
        <taxon>Eukaryota</taxon>
        <taxon>Fungi</taxon>
        <taxon>Dikarya</taxon>
        <taxon>Basidiomycota</taxon>
        <taxon>Agaricomycotina</taxon>
        <taxon>Agaricomycetes</taxon>
        <taxon>Agaricomycetidae</taxon>
        <taxon>Agaricales</taxon>
        <taxon>Agaricineae</taxon>
        <taxon>Hydnangiaceae</taxon>
        <taxon>Laccaria</taxon>
    </lineage>
</organism>
<feature type="region of interest" description="Disordered" evidence="1">
    <location>
        <begin position="1"/>
        <end position="43"/>
    </location>
</feature>
<evidence type="ECO:0000256" key="1">
    <source>
        <dbReference type="SAM" id="MobiDB-lite"/>
    </source>
</evidence>